<feature type="binding site" evidence="11">
    <location>
        <begin position="266"/>
        <end position="268"/>
    </location>
    <ligand>
        <name>FMN</name>
        <dbReference type="ChEBI" id="CHEBI:58210"/>
    </ligand>
</feature>
<comment type="subcellular location">
    <subcellularLocation>
        <location evidence="11">Cytoplasm</location>
    </subcellularLocation>
</comment>
<evidence type="ECO:0000256" key="12">
    <source>
        <dbReference type="SAM" id="MobiDB-lite"/>
    </source>
</evidence>
<feature type="binding site" evidence="11">
    <location>
        <begin position="287"/>
        <end position="288"/>
    </location>
    <ligand>
        <name>FMN</name>
        <dbReference type="ChEBI" id="CHEBI:58210"/>
    </ligand>
</feature>
<dbReference type="EC" id="5.3.3.2" evidence="11"/>
<protein>
    <recommendedName>
        <fullName evidence="11">Isopentenyl-diphosphate delta-isomerase</fullName>
        <shortName evidence="11">IPP isomerase</shortName>
        <ecNumber evidence="11">5.3.3.2</ecNumber>
    </recommendedName>
    <alternativeName>
        <fullName evidence="11">Isopentenyl diphosphate:dimethylallyl diphosphate isomerase</fullName>
    </alternativeName>
    <alternativeName>
        <fullName evidence="11">Isopentenyl pyrophosphate isomerase</fullName>
    </alternativeName>
    <alternativeName>
        <fullName evidence="11">Type 2 isopentenyl diphosphate isomerase</fullName>
        <shortName evidence="11">IDI-2</shortName>
    </alternativeName>
</protein>
<keyword evidence="15" id="KW-1185">Reference proteome</keyword>
<comment type="catalytic activity">
    <reaction evidence="11">
        <text>isopentenyl diphosphate = dimethylallyl diphosphate</text>
        <dbReference type="Rhea" id="RHEA:23284"/>
        <dbReference type="ChEBI" id="CHEBI:57623"/>
        <dbReference type="ChEBI" id="CHEBI:128769"/>
        <dbReference type="EC" id="5.3.3.2"/>
    </reaction>
</comment>
<feature type="binding site" evidence="11">
    <location>
        <position position="222"/>
    </location>
    <ligand>
        <name>FMN</name>
        <dbReference type="ChEBI" id="CHEBI:58210"/>
    </ligand>
</feature>
<dbReference type="AlphaFoldDB" id="A0AA97FI80"/>
<dbReference type="GO" id="GO:0016491">
    <property type="term" value="F:oxidoreductase activity"/>
    <property type="evidence" value="ECO:0007669"/>
    <property type="project" value="InterPro"/>
</dbReference>
<evidence type="ECO:0000313" key="14">
    <source>
        <dbReference type="EMBL" id="WOF23708.1"/>
    </source>
</evidence>
<dbReference type="PANTHER" id="PTHR43665:SF1">
    <property type="entry name" value="ISOPENTENYL-DIPHOSPHATE DELTA-ISOMERASE"/>
    <property type="match status" value="1"/>
</dbReference>
<sequence length="377" mass="39548">MASDGTAAASASRKDDHVRLAAAQRREPATRNDFDDVELVHHALDGIDASEVDLRTRVAHWTWRSPLYLNGMTGGTPKTTAVNRELAVAARETGMPMGSGSIGIALDDPDAAAGFRVIREENPAGLVFANIGVGRSADEARRAVDLLEADALQVHLNAVQETIMPEGSRAFSGWAASLEAIVAASEVPVIVKEVGFGLSRRTLERLRDMGVRLADVSGSGGTDFARIENARRSASDYAFLIGHGSSAVRSLLDAPEDGPTPLGSGGVRTPLDAVRALALGARAVGVAGAFLAPAVSGGAAEVVAVVRTWTSQLRDLHALFGAPTPEALLTKDVLVHGGVREFCELRGIDARALARRSEDQHPRAGGQPAGPDDRRTT</sequence>
<comment type="cofactor">
    <cofactor evidence="1 11">
        <name>FMN</name>
        <dbReference type="ChEBI" id="CHEBI:58210"/>
    </cofactor>
</comment>
<dbReference type="PIRSF" id="PIRSF003314">
    <property type="entry name" value="IPP_isomerase"/>
    <property type="match status" value="1"/>
</dbReference>
<dbReference type="GO" id="GO:0070402">
    <property type="term" value="F:NADPH binding"/>
    <property type="evidence" value="ECO:0007669"/>
    <property type="project" value="UniProtKB-UniRule"/>
</dbReference>
<gene>
    <name evidence="11 14" type="primary">fni</name>
    <name evidence="14" type="ORF">N8K70_03245</name>
</gene>
<keyword evidence="6 11" id="KW-0460">Magnesium</keyword>
<feature type="binding site" evidence="11">
    <location>
        <position position="101"/>
    </location>
    <ligand>
        <name>FMN</name>
        <dbReference type="ChEBI" id="CHEBI:58210"/>
    </ligand>
</feature>
<evidence type="ECO:0000256" key="8">
    <source>
        <dbReference type="ARBA" id="ARBA00023229"/>
    </source>
</evidence>
<dbReference type="Proteomes" id="UP001305498">
    <property type="component" value="Chromosome"/>
</dbReference>
<keyword evidence="4 11" id="KW-0288">FMN</keyword>
<evidence type="ECO:0000313" key="15">
    <source>
        <dbReference type="Proteomes" id="UP001305498"/>
    </source>
</evidence>
<keyword evidence="5 11" id="KW-0479">Metal-binding</keyword>
<dbReference type="InterPro" id="IPR013785">
    <property type="entry name" value="Aldolase_TIM"/>
</dbReference>
<keyword evidence="8 11" id="KW-0414">Isoprene biosynthesis</keyword>
<dbReference type="KEGG" id="mbet:N8K70_03245"/>
<keyword evidence="3 11" id="KW-0285">Flavoprotein</keyword>
<dbReference type="SUPFAM" id="SSF51395">
    <property type="entry name" value="FMN-linked oxidoreductases"/>
    <property type="match status" value="1"/>
</dbReference>
<keyword evidence="2 11" id="KW-0963">Cytoplasm</keyword>
<evidence type="ECO:0000256" key="2">
    <source>
        <dbReference type="ARBA" id="ARBA00022490"/>
    </source>
</evidence>
<evidence type="ECO:0000256" key="5">
    <source>
        <dbReference type="ARBA" id="ARBA00022723"/>
    </source>
</evidence>
<dbReference type="PANTHER" id="PTHR43665">
    <property type="entry name" value="ISOPENTENYL-DIPHOSPHATE DELTA-ISOMERASE"/>
    <property type="match status" value="1"/>
</dbReference>
<feature type="binding site" evidence="11">
    <location>
        <begin position="13"/>
        <end position="14"/>
    </location>
    <ligand>
        <name>substrate</name>
    </ligand>
</feature>
<evidence type="ECO:0000256" key="4">
    <source>
        <dbReference type="ARBA" id="ARBA00022643"/>
    </source>
</evidence>
<dbReference type="GO" id="GO:0004452">
    <property type="term" value="F:isopentenyl-diphosphate delta-isomerase activity"/>
    <property type="evidence" value="ECO:0007669"/>
    <property type="project" value="UniProtKB-UniRule"/>
</dbReference>
<dbReference type="InterPro" id="IPR011179">
    <property type="entry name" value="IPdP_isomerase"/>
</dbReference>
<evidence type="ECO:0000256" key="6">
    <source>
        <dbReference type="ARBA" id="ARBA00022842"/>
    </source>
</evidence>
<evidence type="ECO:0000256" key="10">
    <source>
        <dbReference type="ARBA" id="ARBA00025810"/>
    </source>
</evidence>
<evidence type="ECO:0000256" key="7">
    <source>
        <dbReference type="ARBA" id="ARBA00022857"/>
    </source>
</evidence>
<name>A0AA97FI80_9MICO</name>
<dbReference type="EMBL" id="CP118157">
    <property type="protein sequence ID" value="WOF23708.1"/>
    <property type="molecule type" value="Genomic_DNA"/>
</dbReference>
<feature type="binding site" evidence="11">
    <location>
        <position position="130"/>
    </location>
    <ligand>
        <name>FMN</name>
        <dbReference type="ChEBI" id="CHEBI:58210"/>
    </ligand>
</feature>
<dbReference type="GO" id="GO:0000287">
    <property type="term" value="F:magnesium ion binding"/>
    <property type="evidence" value="ECO:0007669"/>
    <property type="project" value="UniProtKB-UniRule"/>
</dbReference>
<evidence type="ECO:0000256" key="3">
    <source>
        <dbReference type="ARBA" id="ARBA00022630"/>
    </source>
</evidence>
<feature type="region of interest" description="Disordered" evidence="12">
    <location>
        <begin position="354"/>
        <end position="377"/>
    </location>
</feature>
<feature type="domain" description="FMN-dependent dehydrogenase" evidence="13">
    <location>
        <begin position="168"/>
        <end position="328"/>
    </location>
</feature>
<comment type="cofactor">
    <cofactor evidence="11">
        <name>NADPH</name>
        <dbReference type="ChEBI" id="CHEBI:57783"/>
    </cofactor>
</comment>
<reference evidence="14 15" key="1">
    <citation type="submission" date="2023-02" db="EMBL/GenBank/DDBJ databases">
        <title>Microbacterium betulae sp. nov., isolated from birch wood.</title>
        <authorList>
            <person name="Pasciak M."/>
            <person name="Pawlik K.J."/>
            <person name="Martynowski D."/>
            <person name="Laczmanski L."/>
            <person name="Ciekot J."/>
            <person name="Szponar B."/>
            <person name="Wojcik-Fatla A."/>
            <person name="Mackiewicz B."/>
            <person name="Farian E."/>
            <person name="Cholewa G."/>
            <person name="Cholewa A."/>
            <person name="Dutkiewicz J."/>
        </authorList>
    </citation>
    <scope>NUCLEOTIDE SEQUENCE [LARGE SCALE GENOMIC DNA]</scope>
    <source>
        <strain evidence="14 15">AB</strain>
    </source>
</reference>
<evidence type="ECO:0000256" key="1">
    <source>
        <dbReference type="ARBA" id="ARBA00001917"/>
    </source>
</evidence>
<feature type="binding site" evidence="11">
    <location>
        <position position="161"/>
    </location>
    <ligand>
        <name>Mg(2+)</name>
        <dbReference type="ChEBI" id="CHEBI:18420"/>
    </ligand>
</feature>
<keyword evidence="7 11" id="KW-0521">NADP</keyword>
<dbReference type="InterPro" id="IPR000262">
    <property type="entry name" value="FMN-dep_DH"/>
</dbReference>
<comment type="similarity">
    <text evidence="11">Belongs to the IPP isomerase type 2 family.</text>
</comment>
<comment type="function">
    <text evidence="11">Involved in the biosynthesis of isoprenoids. Catalyzes the 1,3-allylic rearrangement of the homoallylic substrate isopentenyl (IPP) to its allylic isomer, dimethylallyl diphosphate (DMAPP).</text>
</comment>
<accession>A0AA97FI80</accession>
<dbReference type="CDD" id="cd02811">
    <property type="entry name" value="IDI-2_FMN"/>
    <property type="match status" value="1"/>
</dbReference>
<dbReference type="HAMAP" id="MF_00354">
    <property type="entry name" value="Idi_2"/>
    <property type="match status" value="1"/>
</dbReference>
<comment type="cofactor">
    <cofactor evidence="11">
        <name>Mg(2+)</name>
        <dbReference type="ChEBI" id="CHEBI:18420"/>
    </cofactor>
</comment>
<dbReference type="Pfam" id="PF01070">
    <property type="entry name" value="FMN_dh"/>
    <property type="match status" value="1"/>
</dbReference>
<proteinExistence type="inferred from homology"/>
<organism evidence="14 15">
    <name type="scientific">Microbacterium betulae</name>
    <dbReference type="NCBI Taxonomy" id="2981139"/>
    <lineage>
        <taxon>Bacteria</taxon>
        <taxon>Bacillati</taxon>
        <taxon>Actinomycetota</taxon>
        <taxon>Actinomycetes</taxon>
        <taxon>Micrococcales</taxon>
        <taxon>Microbacteriaceae</taxon>
        <taxon>Microbacterium</taxon>
    </lineage>
</organism>
<feature type="binding site" evidence="11">
    <location>
        <position position="217"/>
    </location>
    <ligand>
        <name>FMN</name>
        <dbReference type="ChEBI" id="CHEBI:58210"/>
    </ligand>
</feature>
<evidence type="ECO:0000256" key="9">
    <source>
        <dbReference type="ARBA" id="ARBA00023235"/>
    </source>
</evidence>
<dbReference type="GO" id="GO:0005737">
    <property type="term" value="C:cytoplasm"/>
    <property type="evidence" value="ECO:0007669"/>
    <property type="project" value="UniProtKB-SubCell"/>
</dbReference>
<dbReference type="GO" id="GO:0010181">
    <property type="term" value="F:FMN binding"/>
    <property type="evidence" value="ECO:0007669"/>
    <property type="project" value="UniProtKB-UniRule"/>
</dbReference>
<comment type="subunit">
    <text evidence="10 11">Homooctamer. Dimer of tetramers.</text>
</comment>
<keyword evidence="9 11" id="KW-0413">Isomerase</keyword>
<comment type="caution">
    <text evidence="11">Lacks conserved residue(s) required for the propagation of feature annotation.</text>
</comment>
<feature type="binding site" evidence="11">
    <location>
        <position position="192"/>
    </location>
    <ligand>
        <name>FMN</name>
        <dbReference type="ChEBI" id="CHEBI:58210"/>
    </ligand>
</feature>
<dbReference type="RefSeq" id="WP_317140179.1">
    <property type="nucleotide sequence ID" value="NZ_CP118157.1"/>
</dbReference>
<dbReference type="Gene3D" id="3.20.20.70">
    <property type="entry name" value="Aldolase class I"/>
    <property type="match status" value="1"/>
</dbReference>
<dbReference type="GO" id="GO:0008299">
    <property type="term" value="P:isoprenoid biosynthetic process"/>
    <property type="evidence" value="ECO:0007669"/>
    <property type="project" value="UniProtKB-UniRule"/>
</dbReference>
<evidence type="ECO:0000256" key="11">
    <source>
        <dbReference type="HAMAP-Rule" id="MF_00354"/>
    </source>
</evidence>
<dbReference type="NCBIfam" id="TIGR02151">
    <property type="entry name" value="IPP_isom_2"/>
    <property type="match status" value="1"/>
</dbReference>
<feature type="binding site" evidence="11">
    <location>
        <position position="160"/>
    </location>
    <ligand>
        <name>substrate</name>
    </ligand>
</feature>
<evidence type="ECO:0000259" key="13">
    <source>
        <dbReference type="Pfam" id="PF01070"/>
    </source>
</evidence>
<feature type="binding site" evidence="11">
    <location>
        <begin position="71"/>
        <end position="73"/>
    </location>
    <ligand>
        <name>FMN</name>
        <dbReference type="ChEBI" id="CHEBI:58210"/>
    </ligand>
</feature>